<dbReference type="AlphaFoldDB" id="A0A5E4RSQ4"/>
<protein>
    <submittedName>
        <fullName evidence="1">Uncharacterized protein</fullName>
    </submittedName>
</protein>
<proteinExistence type="predicted"/>
<reference evidence="1 2" key="1">
    <citation type="submission" date="2019-08" db="EMBL/GenBank/DDBJ databases">
        <authorList>
            <person name="Peeters C."/>
        </authorList>
    </citation>
    <scope>NUCLEOTIDE SEQUENCE [LARGE SCALE GENOMIC DNA]</scope>
    <source>
        <strain evidence="1 2">LMG 31115</strain>
    </source>
</reference>
<gene>
    <name evidence="1" type="ORF">PIN31115_00285</name>
</gene>
<accession>A0A5E4RSQ4</accession>
<dbReference type="Proteomes" id="UP000333828">
    <property type="component" value="Unassembled WGS sequence"/>
</dbReference>
<sequence length="196" mass="23183">MSMVWLRANWAKWIVCRLLRYVSFLVELMKRDVRHAHGAHAGNQERCREPLPVDFAVELVRRLVDALHLQHPRKLLVANAASQHLFLNQSLRFFFPPTVWFGRWPTRPVWQLFHLFPSVSFERQLFWSRDSLMRFSGRIRPILRSTSLHVLSKPFFCENKMLTVTLQPRWLARWAVTAWTPRLAPRRLHTPGGGAK</sequence>
<evidence type="ECO:0000313" key="1">
    <source>
        <dbReference type="EMBL" id="VVD64918.1"/>
    </source>
</evidence>
<keyword evidence="2" id="KW-1185">Reference proteome</keyword>
<name>A0A5E4RSQ4_9BURK</name>
<organism evidence="1 2">
    <name type="scientific">Pandoraea iniqua</name>
    <dbReference type="NCBI Taxonomy" id="2508288"/>
    <lineage>
        <taxon>Bacteria</taxon>
        <taxon>Pseudomonadati</taxon>
        <taxon>Pseudomonadota</taxon>
        <taxon>Betaproteobacteria</taxon>
        <taxon>Burkholderiales</taxon>
        <taxon>Burkholderiaceae</taxon>
        <taxon>Pandoraea</taxon>
    </lineage>
</organism>
<dbReference type="EMBL" id="CABPSI010000001">
    <property type="protein sequence ID" value="VVD64918.1"/>
    <property type="molecule type" value="Genomic_DNA"/>
</dbReference>
<evidence type="ECO:0000313" key="2">
    <source>
        <dbReference type="Proteomes" id="UP000333828"/>
    </source>
</evidence>